<feature type="region of interest" description="Disordered" evidence="1">
    <location>
        <begin position="1"/>
        <end position="27"/>
    </location>
</feature>
<evidence type="ECO:0000313" key="4">
    <source>
        <dbReference type="Proteomes" id="UP000548476"/>
    </source>
</evidence>
<proteinExistence type="predicted"/>
<feature type="compositionally biased region" description="Low complexity" evidence="1">
    <location>
        <begin position="1"/>
        <end position="20"/>
    </location>
</feature>
<organism evidence="3 4">
    <name type="scientific">Phytomonospora endophytica</name>
    <dbReference type="NCBI Taxonomy" id="714109"/>
    <lineage>
        <taxon>Bacteria</taxon>
        <taxon>Bacillati</taxon>
        <taxon>Actinomycetota</taxon>
        <taxon>Actinomycetes</taxon>
        <taxon>Micromonosporales</taxon>
        <taxon>Micromonosporaceae</taxon>
        <taxon>Phytomonospora</taxon>
    </lineage>
</organism>
<evidence type="ECO:0000256" key="1">
    <source>
        <dbReference type="SAM" id="MobiDB-lite"/>
    </source>
</evidence>
<evidence type="ECO:0000256" key="2">
    <source>
        <dbReference type="SAM" id="Phobius"/>
    </source>
</evidence>
<sequence length="372" mass="38908">MTTDESPAPATEPASSPEPAGGTPGDVRRNRLIAGVAALLVGIAVTAYVVGRDDDPVSVVENFFAAIVDGDVDEALTYVGRIGYGVPYGERATFLHPDAIADGWRLLDAEYGGGGPVADYVEVTIGDDASSTTGRLEVLEFGGEWNIIDPFIEVEVAAPAFTYIAVNGREVLTADLYGGNVHGYQDQRIELLPGRYTFWGGAPADLLPPEQYLNDVLEVSPPPFVPSPDTFAAVQAQTDAIIDDCVTFTVATPEGCPFGVGDGIEAGDDIVRDVHDVTWEIVERPVVTVDATNPAVGLAVTAAEPGLIRLTASGTKGLKDVRFQADCGVDGGFLRAALRPDGTPEVYAIPALGRFGLPAGPAASTCEYKGKA</sequence>
<keyword evidence="2" id="KW-0472">Membrane</keyword>
<dbReference type="Proteomes" id="UP000548476">
    <property type="component" value="Unassembled WGS sequence"/>
</dbReference>
<dbReference type="RefSeq" id="WP_184788433.1">
    <property type="nucleotide sequence ID" value="NZ_BONT01000083.1"/>
</dbReference>
<gene>
    <name evidence="3" type="ORF">HNR73_003416</name>
</gene>
<accession>A0A841FPS0</accession>
<keyword evidence="2" id="KW-1133">Transmembrane helix</keyword>
<name>A0A841FPS0_9ACTN</name>
<feature type="transmembrane region" description="Helical" evidence="2">
    <location>
        <begin position="32"/>
        <end position="51"/>
    </location>
</feature>
<evidence type="ECO:0000313" key="3">
    <source>
        <dbReference type="EMBL" id="MBB6035552.1"/>
    </source>
</evidence>
<dbReference type="AlphaFoldDB" id="A0A841FPS0"/>
<keyword evidence="2" id="KW-0812">Transmembrane</keyword>
<keyword evidence="4" id="KW-1185">Reference proteome</keyword>
<protein>
    <submittedName>
        <fullName evidence="3">Uncharacterized protein</fullName>
    </submittedName>
</protein>
<reference evidence="3 4" key="1">
    <citation type="submission" date="2020-08" db="EMBL/GenBank/DDBJ databases">
        <title>Genomic Encyclopedia of Type Strains, Phase IV (KMG-IV): sequencing the most valuable type-strain genomes for metagenomic binning, comparative biology and taxonomic classification.</title>
        <authorList>
            <person name="Goeker M."/>
        </authorList>
    </citation>
    <scope>NUCLEOTIDE SEQUENCE [LARGE SCALE GENOMIC DNA]</scope>
    <source>
        <strain evidence="3 4">YIM 65646</strain>
    </source>
</reference>
<dbReference type="EMBL" id="JACHGT010000007">
    <property type="protein sequence ID" value="MBB6035552.1"/>
    <property type="molecule type" value="Genomic_DNA"/>
</dbReference>
<comment type="caution">
    <text evidence="3">The sequence shown here is derived from an EMBL/GenBank/DDBJ whole genome shotgun (WGS) entry which is preliminary data.</text>
</comment>